<evidence type="ECO:0000256" key="20">
    <source>
        <dbReference type="ARBA" id="ARBA00034003"/>
    </source>
</evidence>
<protein>
    <recommendedName>
        <fullName evidence="2">DNA ligase (ATP)</fullName>
        <ecNumber evidence="2">6.5.1.1</ecNumber>
    </recommendedName>
    <alternativeName>
        <fullName evidence="19">NHEJ DNA polymerase</fullName>
    </alternativeName>
</protein>
<dbReference type="Proteomes" id="UP001595844">
    <property type="component" value="Unassembled WGS sequence"/>
</dbReference>
<dbReference type="SUPFAM" id="SSF50249">
    <property type="entry name" value="Nucleic acid-binding proteins"/>
    <property type="match status" value="1"/>
</dbReference>
<evidence type="ECO:0000256" key="13">
    <source>
        <dbReference type="ARBA" id="ARBA00022932"/>
    </source>
</evidence>
<dbReference type="PROSITE" id="PS50160">
    <property type="entry name" value="DNA_LIGASE_A3"/>
    <property type="match status" value="1"/>
</dbReference>
<evidence type="ECO:0000259" key="24">
    <source>
        <dbReference type="PROSITE" id="PS50160"/>
    </source>
</evidence>
<evidence type="ECO:0000256" key="6">
    <source>
        <dbReference type="ARBA" id="ARBA00022722"/>
    </source>
</evidence>
<dbReference type="InterPro" id="IPR014144">
    <property type="entry name" value="LigD_PE_domain"/>
</dbReference>
<keyword evidence="8" id="KW-0547">Nucleotide-binding</keyword>
<evidence type="ECO:0000313" key="25">
    <source>
        <dbReference type="EMBL" id="MFC4377285.1"/>
    </source>
</evidence>
<dbReference type="EMBL" id="JBHSDL010000030">
    <property type="protein sequence ID" value="MFC4377285.1"/>
    <property type="molecule type" value="Genomic_DNA"/>
</dbReference>
<dbReference type="CDD" id="cd07906">
    <property type="entry name" value="Adenylation_DNA_ligase_LigD_LigC"/>
    <property type="match status" value="1"/>
</dbReference>
<accession>A0ABV8VSB0</accession>
<dbReference type="NCBIfam" id="TIGR02778">
    <property type="entry name" value="ligD_pol"/>
    <property type="match status" value="1"/>
</dbReference>
<dbReference type="Gene3D" id="3.90.920.10">
    <property type="entry name" value="DNA primase, PRIM domain"/>
    <property type="match status" value="1"/>
</dbReference>
<evidence type="ECO:0000256" key="8">
    <source>
        <dbReference type="ARBA" id="ARBA00022741"/>
    </source>
</evidence>
<dbReference type="NCBIfam" id="NF007210">
    <property type="entry name" value="PRK09632.1"/>
    <property type="match status" value="1"/>
</dbReference>
<keyword evidence="13" id="KW-0239">DNA-directed DNA polymerase</keyword>
<dbReference type="PROSITE" id="PS00697">
    <property type="entry name" value="DNA_LIGASE_A1"/>
    <property type="match status" value="1"/>
</dbReference>
<evidence type="ECO:0000256" key="22">
    <source>
        <dbReference type="ARBA" id="ARBA00049990"/>
    </source>
</evidence>
<keyword evidence="18" id="KW-0511">Multifunctional enzyme</keyword>
<dbReference type="InterPro" id="IPR012310">
    <property type="entry name" value="DNA_ligase_ATP-dep_cent"/>
</dbReference>
<dbReference type="InterPro" id="IPR052171">
    <property type="entry name" value="NHEJ_LigD"/>
</dbReference>
<evidence type="ECO:0000256" key="21">
    <source>
        <dbReference type="ARBA" id="ARBA00049981"/>
    </source>
</evidence>
<dbReference type="InterPro" id="IPR016059">
    <property type="entry name" value="DNA_ligase_ATP-dep_CS"/>
</dbReference>
<organism evidence="25 26">
    <name type="scientific">Nocardia halotolerans</name>
    <dbReference type="NCBI Taxonomy" id="1755878"/>
    <lineage>
        <taxon>Bacteria</taxon>
        <taxon>Bacillati</taxon>
        <taxon>Actinomycetota</taxon>
        <taxon>Actinomycetes</taxon>
        <taxon>Mycobacteriales</taxon>
        <taxon>Nocardiaceae</taxon>
        <taxon>Nocardia</taxon>
    </lineage>
</organism>
<evidence type="ECO:0000256" key="9">
    <source>
        <dbReference type="ARBA" id="ARBA00022763"/>
    </source>
</evidence>
<keyword evidence="11" id="KW-0269">Exonuclease</keyword>
<comment type="catalytic activity">
    <reaction evidence="20">
        <text>ATP + (deoxyribonucleotide)n-3'-hydroxyl + 5'-phospho-(deoxyribonucleotide)m = (deoxyribonucleotide)n+m + AMP + diphosphate.</text>
        <dbReference type="EC" id="6.5.1.1"/>
    </reaction>
</comment>
<gene>
    <name evidence="25" type="ORF">ACFO5K_24700</name>
</gene>
<keyword evidence="12" id="KW-0067">ATP-binding</keyword>
<evidence type="ECO:0000256" key="1">
    <source>
        <dbReference type="ARBA" id="ARBA00001936"/>
    </source>
</evidence>
<evidence type="ECO:0000256" key="17">
    <source>
        <dbReference type="ARBA" id="ARBA00023211"/>
    </source>
</evidence>
<dbReference type="Gene3D" id="2.40.50.140">
    <property type="entry name" value="Nucleic acid-binding proteins"/>
    <property type="match status" value="1"/>
</dbReference>
<dbReference type="GO" id="GO:0003910">
    <property type="term" value="F:DNA ligase (ATP) activity"/>
    <property type="evidence" value="ECO:0007669"/>
    <property type="project" value="UniProtKB-EC"/>
</dbReference>
<dbReference type="InterPro" id="IPR012309">
    <property type="entry name" value="DNA_ligase_ATP-dep_C"/>
</dbReference>
<sequence>MVRREFRGAPGEPDIEVELSNLDKILYPDTGTTKGEVIAYYSAITEAIGPHIAGRPVTRKRWPNGVDHPDFFEKNLPEHAPAWIHRAAIQHSSRRVVYPLIGSEAGMAWLGQQAALEIHVPQWRFDGAERGPATRIVFDLDPGPGAGLAECARVALAVRDMVADIGMRAFPVTSGSKGIHVYVPLDRPVSSRGASTVAKQVATNLEKLHPDLVTATMAKSARADKVFLDWSQNNAAKTTIAPYSLRGRAEPNVAAPRDWSEIENAKDLRQLRFDEVLARCQTGGDLLADLDPPLPAHPDSLTKYRSMRDARRTPEPVPADRPPPGPGDRYVVQEHHARRLHWDVRLERDGVLASWAVPKGPPTEPKHNRLAVRTEDHPLEYLDFHGTIPKGEYGAGEMSIWDSGTYRSEKWRDDEVIVEFDGKRLQGRYAFIQTKGDQWLMHYMRDQVKREPVSDTGSRSFPRGLSPMLATAGEVEPLRPPDWAFETKWDGFRVIVEVDDAVTVRSRAGNLVTARYPRFAALAEELAGHRVVLDGEAVVLDAAGLSDISALQADSARAVFIAFDVLYLDGTSLLRKKYTDRRAVLEALGELAPSMNVSALLEGPGGAAMELSREQGQEGVIAKRVDSVYQPGKRAQTWIKQRNWRSREVVIGGWRPSTARPFKSLLLGIPHEDELVYVGRVGTGFDTNQQRRIAEELHRLGRKTSPFTSEMTAEERKDARWVTPSVHGTVRFQAWTDTGRLWHPVWDGVTRSPR</sequence>
<keyword evidence="10" id="KW-0378">Hydrolase</keyword>
<dbReference type="EC" id="6.5.1.1" evidence="2"/>
<evidence type="ECO:0000256" key="11">
    <source>
        <dbReference type="ARBA" id="ARBA00022839"/>
    </source>
</evidence>
<evidence type="ECO:0000256" key="4">
    <source>
        <dbReference type="ARBA" id="ARBA00022679"/>
    </source>
</evidence>
<feature type="compositionally biased region" description="Pro residues" evidence="23">
    <location>
        <begin position="315"/>
        <end position="326"/>
    </location>
</feature>
<dbReference type="NCBIfam" id="TIGR02777">
    <property type="entry name" value="LigD_PE_dom"/>
    <property type="match status" value="1"/>
</dbReference>
<evidence type="ECO:0000313" key="26">
    <source>
        <dbReference type="Proteomes" id="UP001595844"/>
    </source>
</evidence>
<keyword evidence="9" id="KW-0227">DNA damage</keyword>
<keyword evidence="14" id="KW-0238">DNA-binding</keyword>
<feature type="region of interest" description="Disordered" evidence="23">
    <location>
        <begin position="305"/>
        <end position="327"/>
    </location>
</feature>
<feature type="compositionally biased region" description="Basic and acidic residues" evidence="23">
    <location>
        <begin position="305"/>
        <end position="314"/>
    </location>
</feature>
<proteinExistence type="inferred from homology"/>
<dbReference type="InterPro" id="IPR014146">
    <property type="entry name" value="LigD_ligase_dom"/>
</dbReference>
<dbReference type="Pfam" id="PF04679">
    <property type="entry name" value="DNA_ligase_A_C"/>
    <property type="match status" value="1"/>
</dbReference>
<keyword evidence="17" id="KW-0464">Manganese</keyword>
<dbReference type="PANTHER" id="PTHR42705:SF2">
    <property type="entry name" value="BIFUNCTIONAL NON-HOMOLOGOUS END JOINING PROTEIN LIGD"/>
    <property type="match status" value="1"/>
</dbReference>
<keyword evidence="4" id="KW-0808">Transferase</keyword>
<keyword evidence="5" id="KW-0548">Nucleotidyltransferase</keyword>
<evidence type="ECO:0000256" key="19">
    <source>
        <dbReference type="ARBA" id="ARBA00029943"/>
    </source>
</evidence>
<dbReference type="SUPFAM" id="SSF56091">
    <property type="entry name" value="DNA ligase/mRNA capping enzyme, catalytic domain"/>
    <property type="match status" value="1"/>
</dbReference>
<dbReference type="Pfam" id="PF13298">
    <property type="entry name" value="LigD_N"/>
    <property type="match status" value="1"/>
</dbReference>
<evidence type="ECO:0000256" key="14">
    <source>
        <dbReference type="ARBA" id="ARBA00023125"/>
    </source>
</evidence>
<keyword evidence="15" id="KW-0233">DNA recombination</keyword>
<comment type="similarity">
    <text evidence="22">In the N-terminal section; belongs to the LigD polymerase family.</text>
</comment>
<keyword evidence="16" id="KW-0234">DNA repair</keyword>
<evidence type="ECO:0000256" key="23">
    <source>
        <dbReference type="SAM" id="MobiDB-lite"/>
    </source>
</evidence>
<dbReference type="InterPro" id="IPR014145">
    <property type="entry name" value="LigD_pol_dom"/>
</dbReference>
<evidence type="ECO:0000256" key="15">
    <source>
        <dbReference type="ARBA" id="ARBA00023172"/>
    </source>
</evidence>
<keyword evidence="3 25" id="KW-0436">Ligase</keyword>
<dbReference type="InterPro" id="IPR033649">
    <property type="entry name" value="MtLigD_Pol-like"/>
</dbReference>
<reference evidence="26" key="1">
    <citation type="journal article" date="2019" name="Int. J. Syst. Evol. Microbiol.">
        <title>The Global Catalogue of Microorganisms (GCM) 10K type strain sequencing project: providing services to taxonomists for standard genome sequencing and annotation.</title>
        <authorList>
            <consortium name="The Broad Institute Genomics Platform"/>
            <consortium name="The Broad Institute Genome Sequencing Center for Infectious Disease"/>
            <person name="Wu L."/>
            <person name="Ma J."/>
        </authorList>
    </citation>
    <scope>NUCLEOTIDE SEQUENCE [LARGE SCALE GENOMIC DNA]</scope>
    <source>
        <strain evidence="26">IBRC-M 10490</strain>
    </source>
</reference>
<evidence type="ECO:0000256" key="3">
    <source>
        <dbReference type="ARBA" id="ARBA00022598"/>
    </source>
</evidence>
<evidence type="ECO:0000256" key="7">
    <source>
        <dbReference type="ARBA" id="ARBA00022723"/>
    </source>
</evidence>
<dbReference type="PANTHER" id="PTHR42705">
    <property type="entry name" value="BIFUNCTIONAL NON-HOMOLOGOUS END JOINING PROTEIN LIGD"/>
    <property type="match status" value="1"/>
</dbReference>
<dbReference type="Gene3D" id="3.30.1490.70">
    <property type="match status" value="1"/>
</dbReference>
<comment type="similarity">
    <text evidence="21">In the C-terminal section; belongs to the ATP-dependent DNA ligase family.</text>
</comment>
<evidence type="ECO:0000256" key="18">
    <source>
        <dbReference type="ARBA" id="ARBA00023268"/>
    </source>
</evidence>
<evidence type="ECO:0000256" key="5">
    <source>
        <dbReference type="ARBA" id="ARBA00022695"/>
    </source>
</evidence>
<dbReference type="CDD" id="cd04863">
    <property type="entry name" value="MtLigD_Pol_like"/>
    <property type="match status" value="1"/>
</dbReference>
<evidence type="ECO:0000256" key="16">
    <source>
        <dbReference type="ARBA" id="ARBA00023204"/>
    </source>
</evidence>
<evidence type="ECO:0000256" key="10">
    <source>
        <dbReference type="ARBA" id="ARBA00022801"/>
    </source>
</evidence>
<keyword evidence="6" id="KW-0540">Nuclease</keyword>
<dbReference type="NCBIfam" id="TIGR02779">
    <property type="entry name" value="NHEJ_ligase_lig"/>
    <property type="match status" value="1"/>
</dbReference>
<comment type="cofactor">
    <cofactor evidence="1">
        <name>Mn(2+)</name>
        <dbReference type="ChEBI" id="CHEBI:29035"/>
    </cofactor>
</comment>
<keyword evidence="26" id="KW-1185">Reference proteome</keyword>
<dbReference type="Pfam" id="PF21686">
    <property type="entry name" value="LigD_Prim-Pol"/>
    <property type="match status" value="1"/>
</dbReference>
<comment type="caution">
    <text evidence="25">The sequence shown here is derived from an EMBL/GenBank/DDBJ whole genome shotgun (WGS) entry which is preliminary data.</text>
</comment>
<dbReference type="InterPro" id="IPR012340">
    <property type="entry name" value="NA-bd_OB-fold"/>
</dbReference>
<dbReference type="Gene3D" id="3.30.470.30">
    <property type="entry name" value="DNA ligase/mRNA capping enzyme"/>
    <property type="match status" value="1"/>
</dbReference>
<dbReference type="Pfam" id="PF01068">
    <property type="entry name" value="DNA_ligase_A_M"/>
    <property type="match status" value="1"/>
</dbReference>
<keyword evidence="7" id="KW-0479">Metal-binding</keyword>
<name>A0ABV8VSB0_9NOCA</name>
<evidence type="ECO:0000256" key="12">
    <source>
        <dbReference type="ARBA" id="ARBA00022840"/>
    </source>
</evidence>
<dbReference type="CDD" id="cd07971">
    <property type="entry name" value="OBF_DNA_ligase_LigD"/>
    <property type="match status" value="1"/>
</dbReference>
<evidence type="ECO:0000256" key="2">
    <source>
        <dbReference type="ARBA" id="ARBA00012727"/>
    </source>
</evidence>
<dbReference type="RefSeq" id="WP_378567702.1">
    <property type="nucleotide sequence ID" value="NZ_JBHSDL010000030.1"/>
</dbReference>
<feature type="domain" description="ATP-dependent DNA ligase family profile" evidence="24">
    <location>
        <begin position="551"/>
        <end position="642"/>
    </location>
</feature>